<feature type="compositionally biased region" description="Basic and acidic residues" evidence="1">
    <location>
        <begin position="29"/>
        <end position="45"/>
    </location>
</feature>
<reference evidence="2 3" key="1">
    <citation type="journal article" date="2024" name="J Genomics">
        <title>Draft genome sequencing and assembly of Favolaschia claudopus CIRM-BRFM 2984 isolated from oak limbs.</title>
        <authorList>
            <person name="Navarro D."/>
            <person name="Drula E."/>
            <person name="Chaduli D."/>
            <person name="Cazenave R."/>
            <person name="Ahrendt S."/>
            <person name="Wang J."/>
            <person name="Lipzen A."/>
            <person name="Daum C."/>
            <person name="Barry K."/>
            <person name="Grigoriev I.V."/>
            <person name="Favel A."/>
            <person name="Rosso M.N."/>
            <person name="Martin F."/>
        </authorList>
    </citation>
    <scope>NUCLEOTIDE SEQUENCE [LARGE SCALE GENOMIC DNA]</scope>
    <source>
        <strain evidence="2 3">CIRM-BRFM 2984</strain>
    </source>
</reference>
<organism evidence="2 3">
    <name type="scientific">Favolaschia claudopus</name>
    <dbReference type="NCBI Taxonomy" id="2862362"/>
    <lineage>
        <taxon>Eukaryota</taxon>
        <taxon>Fungi</taxon>
        <taxon>Dikarya</taxon>
        <taxon>Basidiomycota</taxon>
        <taxon>Agaricomycotina</taxon>
        <taxon>Agaricomycetes</taxon>
        <taxon>Agaricomycetidae</taxon>
        <taxon>Agaricales</taxon>
        <taxon>Marasmiineae</taxon>
        <taxon>Mycenaceae</taxon>
        <taxon>Favolaschia</taxon>
    </lineage>
</organism>
<dbReference type="AlphaFoldDB" id="A0AAW0BB40"/>
<comment type="caution">
    <text evidence="2">The sequence shown here is derived from an EMBL/GenBank/DDBJ whole genome shotgun (WGS) entry which is preliminary data.</text>
</comment>
<feature type="region of interest" description="Disordered" evidence="1">
    <location>
        <begin position="189"/>
        <end position="243"/>
    </location>
</feature>
<proteinExistence type="predicted"/>
<accession>A0AAW0BB40</accession>
<sequence>MTVTIPRPRPTALLTNDLYYHRAPSLTLREPKPRNDIDIDLETRPTRSIFTSAPAGSEPVSKQQTSSKTGTGVPNQEEIDGGDKNKVVKTKRGRVRARIGVGEKRMGNRGGRPAGIASRAGGESQGDWEVKDAEGREKGAVKKELKQKKRGEEDTWGLMQIQREDSLGLMITDAGGGRMIGVEGEKAVRKPNREYRGHQAEKRENKRTGTIQTAEDEQGGPNERENQGESWTTPVPTTSEEGIADSDIGTFSLLFQDVFTHSHTKIDLMGDGRVFEQSNNTVDDNTFRSYGELVSRAREDELTEVWFDSSLVRSIPVVNEDGLNPKFQIHGPSALAPNQQRFLQVLTTSFVCQVQFTTRNFRHNRIIGRRAGQTNRENVQLNEGLQGMQITILRPDSKSFIYASESSCSYSHTQFDVVRGARTVKIDGQIEN</sequence>
<feature type="compositionally biased region" description="Polar residues" evidence="1">
    <location>
        <begin position="228"/>
        <end position="240"/>
    </location>
</feature>
<gene>
    <name evidence="2" type="ORF">R3P38DRAFT_2780034</name>
</gene>
<dbReference type="EMBL" id="JAWWNJ010000036">
    <property type="protein sequence ID" value="KAK7023272.1"/>
    <property type="molecule type" value="Genomic_DNA"/>
</dbReference>
<feature type="compositionally biased region" description="Basic and acidic residues" evidence="1">
    <location>
        <begin position="128"/>
        <end position="144"/>
    </location>
</feature>
<feature type="region of interest" description="Disordered" evidence="1">
    <location>
        <begin position="104"/>
        <end position="148"/>
    </location>
</feature>
<evidence type="ECO:0000256" key="1">
    <source>
        <dbReference type="SAM" id="MobiDB-lite"/>
    </source>
</evidence>
<feature type="region of interest" description="Disordered" evidence="1">
    <location>
        <begin position="27"/>
        <end position="87"/>
    </location>
</feature>
<dbReference type="Proteomes" id="UP001362999">
    <property type="component" value="Unassembled WGS sequence"/>
</dbReference>
<feature type="compositionally biased region" description="Basic and acidic residues" evidence="1">
    <location>
        <begin position="189"/>
        <end position="207"/>
    </location>
</feature>
<protein>
    <submittedName>
        <fullName evidence="2">Uncharacterized protein</fullName>
    </submittedName>
</protein>
<keyword evidence="3" id="KW-1185">Reference proteome</keyword>
<name>A0AAW0BB40_9AGAR</name>
<evidence type="ECO:0000313" key="2">
    <source>
        <dbReference type="EMBL" id="KAK7023272.1"/>
    </source>
</evidence>
<feature type="compositionally biased region" description="Polar residues" evidence="1">
    <location>
        <begin position="60"/>
        <end position="74"/>
    </location>
</feature>
<evidence type="ECO:0000313" key="3">
    <source>
        <dbReference type="Proteomes" id="UP001362999"/>
    </source>
</evidence>